<keyword evidence="4" id="KW-0812">Transmembrane</keyword>
<comment type="subcellular location">
    <subcellularLocation>
        <location evidence="4">Membrane</location>
        <topology evidence="4">Single-pass type II membrane protein</topology>
    </subcellularLocation>
</comment>
<feature type="domain" description="Peptidase S26" evidence="5">
    <location>
        <begin position="58"/>
        <end position="194"/>
    </location>
</feature>
<feature type="transmembrane region" description="Helical" evidence="4">
    <location>
        <begin position="6"/>
        <end position="37"/>
    </location>
</feature>
<dbReference type="EC" id="3.4.21.89" evidence="4"/>
<gene>
    <name evidence="6" type="ORF">FUAX_29320</name>
</gene>
<feature type="active site" evidence="3">
    <location>
        <position position="164"/>
    </location>
</feature>
<dbReference type="GO" id="GO:0009003">
    <property type="term" value="F:signal peptidase activity"/>
    <property type="evidence" value="ECO:0007669"/>
    <property type="project" value="UniProtKB-EC"/>
</dbReference>
<dbReference type="EMBL" id="AP025314">
    <property type="protein sequence ID" value="BDD10500.1"/>
    <property type="molecule type" value="Genomic_DNA"/>
</dbReference>
<protein>
    <recommendedName>
        <fullName evidence="2 4">Signal peptidase I</fullName>
        <ecNumber evidence="4">3.4.21.89</ecNumber>
    </recommendedName>
</protein>
<feature type="active site" evidence="3">
    <location>
        <position position="85"/>
    </location>
</feature>
<dbReference type="GO" id="GO:0016020">
    <property type="term" value="C:membrane"/>
    <property type="evidence" value="ECO:0007669"/>
    <property type="project" value="UniProtKB-SubCell"/>
</dbReference>
<dbReference type="NCBIfam" id="TIGR02227">
    <property type="entry name" value="sigpep_I_bact"/>
    <property type="match status" value="1"/>
</dbReference>
<keyword evidence="4" id="KW-1133">Transmembrane helix</keyword>
<dbReference type="AlphaFoldDB" id="A0AAU9DDG8"/>
<comment type="catalytic activity">
    <reaction evidence="4">
        <text>Cleavage of hydrophobic, N-terminal signal or leader sequences from secreted and periplasmic proteins.</text>
        <dbReference type="EC" id="3.4.21.89"/>
    </reaction>
</comment>
<evidence type="ECO:0000256" key="4">
    <source>
        <dbReference type="RuleBase" id="RU362042"/>
    </source>
</evidence>
<dbReference type="GO" id="GO:0004252">
    <property type="term" value="F:serine-type endopeptidase activity"/>
    <property type="evidence" value="ECO:0007669"/>
    <property type="project" value="InterPro"/>
</dbReference>
<dbReference type="PANTHER" id="PTHR43390">
    <property type="entry name" value="SIGNAL PEPTIDASE I"/>
    <property type="match status" value="1"/>
</dbReference>
<dbReference type="SUPFAM" id="SSF51306">
    <property type="entry name" value="LexA/Signal peptidase"/>
    <property type="match status" value="1"/>
</dbReference>
<comment type="similarity">
    <text evidence="1 4">Belongs to the peptidase S26 family.</text>
</comment>
<dbReference type="PRINTS" id="PR00727">
    <property type="entry name" value="LEADERPTASE"/>
</dbReference>
<keyword evidence="4" id="KW-0378">Hydrolase</keyword>
<dbReference type="InterPro" id="IPR000223">
    <property type="entry name" value="Pept_S26A_signal_pept_1"/>
</dbReference>
<accession>A0AAU9DDG8</accession>
<dbReference type="InterPro" id="IPR036286">
    <property type="entry name" value="LexA/Signal_pep-like_sf"/>
</dbReference>
<dbReference type="Proteomes" id="UP001348817">
    <property type="component" value="Chromosome"/>
</dbReference>
<dbReference type="PANTHER" id="PTHR43390:SF1">
    <property type="entry name" value="CHLOROPLAST PROCESSING PEPTIDASE"/>
    <property type="match status" value="1"/>
</dbReference>
<feature type="domain" description="Peptidase S26" evidence="5">
    <location>
        <begin position="325"/>
        <end position="363"/>
    </location>
</feature>
<dbReference type="Gene3D" id="2.10.109.10">
    <property type="entry name" value="Umud Fragment, subunit A"/>
    <property type="match status" value="2"/>
</dbReference>
<dbReference type="InterPro" id="IPR019533">
    <property type="entry name" value="Peptidase_S26"/>
</dbReference>
<sequence length="380" mass="43571">MRKRFVLGLLGGAILSLAVLGLYWLAILSLVLVLCLFTLKKALVRVASMPLRRGLSAVLLVFGLMVTTALFKVVVVGPFRIPSGSMQKTLYTGDVVLVNKLAFGPRLPRSPFEIPWLNIAFYFNDKARSRIKEKWWDYRRLPGMDSVRRGEMYVSETNFGYVAKRCVALPGDTLEVRGGALRVNGRSFEPSEAVRSRYGFRVRDNEGFQSFIKQKAVRLKPNDQGLYRPVLEKGFADALINSGVVDSLRILPSQHKKSNLYGPLSPWTFSDYGPYIVPKKGCRIELTPFNFSCYGRLIKDYEGAKIVRRGDGFWLRGEQVTHYNFHRDYYFMMGDNRVWTVDSRGWGPLPECNLVGRIDMVLWSSWEGEFHWERFMKFVD</sequence>
<name>A0AAU9DDG8_9BACT</name>
<evidence type="ECO:0000256" key="1">
    <source>
        <dbReference type="ARBA" id="ARBA00009370"/>
    </source>
</evidence>
<dbReference type="CDD" id="cd06530">
    <property type="entry name" value="S26_SPase_I"/>
    <property type="match status" value="2"/>
</dbReference>
<dbReference type="KEGG" id="fax:FUAX_29320"/>
<feature type="transmembrane region" description="Helical" evidence="4">
    <location>
        <begin position="57"/>
        <end position="79"/>
    </location>
</feature>
<evidence type="ECO:0000256" key="2">
    <source>
        <dbReference type="ARBA" id="ARBA00019232"/>
    </source>
</evidence>
<evidence type="ECO:0000313" key="6">
    <source>
        <dbReference type="EMBL" id="BDD10500.1"/>
    </source>
</evidence>
<dbReference type="RefSeq" id="WP_338392053.1">
    <property type="nucleotide sequence ID" value="NZ_AP025314.1"/>
</dbReference>
<keyword evidence="7" id="KW-1185">Reference proteome</keyword>
<evidence type="ECO:0000313" key="7">
    <source>
        <dbReference type="Proteomes" id="UP001348817"/>
    </source>
</evidence>
<evidence type="ECO:0000256" key="3">
    <source>
        <dbReference type="PIRSR" id="PIRSR600223-1"/>
    </source>
</evidence>
<keyword evidence="4" id="KW-0645">Protease</keyword>
<organism evidence="6 7">
    <name type="scientific">Fulvitalea axinellae</name>
    <dbReference type="NCBI Taxonomy" id="1182444"/>
    <lineage>
        <taxon>Bacteria</taxon>
        <taxon>Pseudomonadati</taxon>
        <taxon>Bacteroidota</taxon>
        <taxon>Cytophagia</taxon>
        <taxon>Cytophagales</taxon>
        <taxon>Persicobacteraceae</taxon>
        <taxon>Fulvitalea</taxon>
    </lineage>
</organism>
<proteinExistence type="inferred from homology"/>
<reference evidence="6 7" key="1">
    <citation type="submission" date="2021-12" db="EMBL/GenBank/DDBJ databases">
        <title>Genome sequencing of bacteria with rrn-lacking chromosome and rrn-plasmid.</title>
        <authorList>
            <person name="Anda M."/>
            <person name="Iwasaki W."/>
        </authorList>
    </citation>
    <scope>NUCLEOTIDE SEQUENCE [LARGE SCALE GENOMIC DNA]</scope>
    <source>
        <strain evidence="6 7">DSM 100852</strain>
    </source>
</reference>
<comment type="caution">
    <text evidence="4">Lacks conserved residue(s) required for the propagation of feature annotation.</text>
</comment>
<dbReference type="GO" id="GO:0006465">
    <property type="term" value="P:signal peptide processing"/>
    <property type="evidence" value="ECO:0007669"/>
    <property type="project" value="InterPro"/>
</dbReference>
<dbReference type="Pfam" id="PF10502">
    <property type="entry name" value="Peptidase_S26"/>
    <property type="match status" value="2"/>
</dbReference>
<keyword evidence="4" id="KW-0472">Membrane</keyword>
<evidence type="ECO:0000259" key="5">
    <source>
        <dbReference type="Pfam" id="PF10502"/>
    </source>
</evidence>